<proteinExistence type="predicted"/>
<reference evidence="2 3" key="1">
    <citation type="submission" date="2016-01" db="EMBL/GenBank/DDBJ databases">
        <title>Complete genome sequence of a soil Actinobacterium, Isoptericola dokdonensis DS-3.</title>
        <authorList>
            <person name="Kwon S.-K."/>
            <person name="Kim J.F."/>
        </authorList>
    </citation>
    <scope>NUCLEOTIDE SEQUENCE [LARGE SCALE GENOMIC DNA]</scope>
    <source>
        <strain evidence="2 3">DS-3</strain>
    </source>
</reference>
<dbReference type="Pfam" id="PF13480">
    <property type="entry name" value="Acetyltransf_6"/>
    <property type="match status" value="1"/>
</dbReference>
<dbReference type="EMBL" id="CP014209">
    <property type="protein sequence ID" value="ANC32718.1"/>
    <property type="molecule type" value="Genomic_DNA"/>
</dbReference>
<dbReference type="Proteomes" id="UP000076794">
    <property type="component" value="Chromosome"/>
</dbReference>
<protein>
    <recommendedName>
        <fullName evidence="1">BioF2-like acetyltransferase domain-containing protein</fullName>
    </recommendedName>
</protein>
<evidence type="ECO:0000313" key="2">
    <source>
        <dbReference type="EMBL" id="ANC32718.1"/>
    </source>
</evidence>
<organism evidence="2 3">
    <name type="scientific">Isoptericola dokdonensis DS-3</name>
    <dbReference type="NCBI Taxonomy" id="1300344"/>
    <lineage>
        <taxon>Bacteria</taxon>
        <taxon>Bacillati</taxon>
        <taxon>Actinomycetota</taxon>
        <taxon>Actinomycetes</taxon>
        <taxon>Micrococcales</taxon>
        <taxon>Promicromonosporaceae</taxon>
        <taxon>Isoptericola</taxon>
    </lineage>
</organism>
<dbReference type="OrthoDB" id="4816997at2"/>
<dbReference type="AlphaFoldDB" id="A0A161I9P3"/>
<accession>A0A161I9P3</accession>
<sequence>MNGSPTEVRVLSLDEVKDTDVERWADLATRTLEPHPFLHPDFLLPSRRWFGGERTDLVVVERDGRWRAVLPLTPRERFPGTPLRWATTASRFLDARAPLLAPFVDAEDAPGTLDALFRHLSSRTASTPPLLELTQLPDDGALHDLLGPALARRHVVVQERSRYSRAYALAGPDRTVDGHLSSGRRKQVRRFARRLEEELGGALELVDLGGSSDAVDAFRELRSRGWKGRQDGAGTVPSDGSAWFSEATGALGRRGMLRVLALRAGGTTVFMSVVLQAGDVCFGLTDTYDESFAASSPGVIGRLREAHHLVTSPGVRAFDPCLHPRYAQATALYPDRRVSVGLLLATRGTARHVLRARPALSAVRRSTRTAVGEGRAALRGATTRVLPDRGGS</sequence>
<evidence type="ECO:0000259" key="1">
    <source>
        <dbReference type="Pfam" id="PF13480"/>
    </source>
</evidence>
<dbReference type="STRING" id="1300344.I598_3208"/>
<name>A0A161I9P3_9MICO</name>
<gene>
    <name evidence="2" type="ORF">I598_3208</name>
</gene>
<dbReference type="KEGG" id="ido:I598_3208"/>
<evidence type="ECO:0000313" key="3">
    <source>
        <dbReference type="Proteomes" id="UP000076794"/>
    </source>
</evidence>
<dbReference type="RefSeq" id="WP_068204073.1">
    <property type="nucleotide sequence ID" value="NZ_CP014209.1"/>
</dbReference>
<feature type="domain" description="BioF2-like acetyltransferase" evidence="1">
    <location>
        <begin position="183"/>
        <end position="319"/>
    </location>
</feature>
<dbReference type="InterPro" id="IPR038740">
    <property type="entry name" value="BioF2-like_GNAT_dom"/>
</dbReference>
<keyword evidence="3" id="KW-1185">Reference proteome</keyword>
<dbReference type="PATRIC" id="fig|1300344.3.peg.3227"/>